<dbReference type="AlphaFoldDB" id="A0A090WJD7"/>
<evidence type="ECO:0000256" key="1">
    <source>
        <dbReference type="SAM" id="Phobius"/>
    </source>
</evidence>
<evidence type="ECO:0000313" key="3">
    <source>
        <dbReference type="Proteomes" id="UP000029647"/>
    </source>
</evidence>
<reference evidence="2 3" key="1">
    <citation type="journal article" date="2014" name="Genome Announc.">
        <title>Draft Genome Sequences of Marine Flavobacterium Nonlabens Strains NR17, NR24, NR27, NR32, NR33, and Ara13.</title>
        <authorList>
            <person name="Nakanishi M."/>
            <person name="Meirelles P."/>
            <person name="Suzuki R."/>
            <person name="Takatani N."/>
            <person name="Mino S."/>
            <person name="Suda W."/>
            <person name="Oshima K."/>
            <person name="Hattori M."/>
            <person name="Ohkuma M."/>
            <person name="Hosokawa M."/>
            <person name="Miyashita K."/>
            <person name="Thompson F.L."/>
            <person name="Niwa A."/>
            <person name="Sawabe T."/>
            <person name="Sawabe T."/>
        </authorList>
    </citation>
    <scope>NUCLEOTIDE SEQUENCE [LARGE SCALE GENOMIC DNA]</scope>
    <source>
        <strain evidence="3">JCM19275</strain>
    </source>
</reference>
<dbReference type="Proteomes" id="UP000029647">
    <property type="component" value="Unassembled WGS sequence"/>
</dbReference>
<keyword evidence="1" id="KW-0472">Membrane</keyword>
<comment type="caution">
    <text evidence="2">The sequence shown here is derived from an EMBL/GenBank/DDBJ whole genome shotgun (WGS) entry which is preliminary data.</text>
</comment>
<feature type="transmembrane region" description="Helical" evidence="1">
    <location>
        <begin position="21"/>
        <end position="39"/>
    </location>
</feature>
<gene>
    <name evidence="2" type="ORF">JCM19275_1940</name>
</gene>
<keyword evidence="1" id="KW-0812">Transmembrane</keyword>
<name>A0A090WJD7_NONUL</name>
<keyword evidence="1" id="KW-1133">Transmembrane helix</keyword>
<proteinExistence type="predicted"/>
<evidence type="ECO:0000313" key="2">
    <source>
        <dbReference type="EMBL" id="GAL75489.1"/>
    </source>
</evidence>
<sequence length="50" mass="5852">MRDSFPFNVSHIIIFYDRLSNAFLKTIILLLKISFYFFGCPSFPWGGALF</sequence>
<organism evidence="2 3">
    <name type="scientific">Nonlabens ulvanivorans</name>
    <name type="common">Persicivirga ulvanivorans</name>
    <dbReference type="NCBI Taxonomy" id="906888"/>
    <lineage>
        <taxon>Bacteria</taxon>
        <taxon>Pseudomonadati</taxon>
        <taxon>Bacteroidota</taxon>
        <taxon>Flavobacteriia</taxon>
        <taxon>Flavobacteriales</taxon>
        <taxon>Flavobacteriaceae</taxon>
        <taxon>Nonlabens</taxon>
    </lineage>
</organism>
<accession>A0A090WJD7</accession>
<dbReference type="EMBL" id="BBNT01000005">
    <property type="protein sequence ID" value="GAL75489.1"/>
    <property type="molecule type" value="Genomic_DNA"/>
</dbReference>
<protein>
    <submittedName>
        <fullName evidence="2">Uncharacterized protein</fullName>
    </submittedName>
</protein>